<proteinExistence type="predicted"/>
<dbReference type="SMART" id="SM00637">
    <property type="entry name" value="CBD_II"/>
    <property type="match status" value="1"/>
</dbReference>
<dbReference type="RefSeq" id="WP_378302794.1">
    <property type="nucleotide sequence ID" value="NZ_JBHTJA010000062.1"/>
</dbReference>
<dbReference type="Pfam" id="PF00553">
    <property type="entry name" value="CBM_2"/>
    <property type="match status" value="1"/>
</dbReference>
<name>A0ABW3EY99_9ACTN</name>
<keyword evidence="5" id="KW-1185">Reference proteome</keyword>
<feature type="region of interest" description="Disordered" evidence="1">
    <location>
        <begin position="177"/>
        <end position="198"/>
    </location>
</feature>
<dbReference type="SUPFAM" id="SSF49384">
    <property type="entry name" value="Carbohydrate-binding domain"/>
    <property type="match status" value="1"/>
</dbReference>
<evidence type="ECO:0000256" key="2">
    <source>
        <dbReference type="SAM" id="Phobius"/>
    </source>
</evidence>
<dbReference type="InterPro" id="IPR008965">
    <property type="entry name" value="CBM2/CBM3_carb-bd_dom_sf"/>
</dbReference>
<reference evidence="5" key="1">
    <citation type="journal article" date="2019" name="Int. J. Syst. Evol. Microbiol.">
        <title>The Global Catalogue of Microorganisms (GCM) 10K type strain sequencing project: providing services to taxonomists for standard genome sequencing and annotation.</title>
        <authorList>
            <consortium name="The Broad Institute Genomics Platform"/>
            <consortium name="The Broad Institute Genome Sequencing Center for Infectious Disease"/>
            <person name="Wu L."/>
            <person name="Ma J."/>
        </authorList>
    </citation>
    <scope>NUCLEOTIDE SEQUENCE [LARGE SCALE GENOMIC DNA]</scope>
    <source>
        <strain evidence="5">JCM 31202</strain>
    </source>
</reference>
<organism evidence="4 5">
    <name type="scientific">Actinomadura sediminis</name>
    <dbReference type="NCBI Taxonomy" id="1038904"/>
    <lineage>
        <taxon>Bacteria</taxon>
        <taxon>Bacillati</taxon>
        <taxon>Actinomycetota</taxon>
        <taxon>Actinomycetes</taxon>
        <taxon>Streptosporangiales</taxon>
        <taxon>Thermomonosporaceae</taxon>
        <taxon>Actinomadura</taxon>
    </lineage>
</organism>
<protein>
    <submittedName>
        <fullName evidence="4">Cellulose binding domain-containing protein</fullName>
    </submittedName>
</protein>
<feature type="region of interest" description="Disordered" evidence="1">
    <location>
        <begin position="1"/>
        <end position="126"/>
    </location>
</feature>
<evidence type="ECO:0000259" key="3">
    <source>
        <dbReference type="SMART" id="SM00637"/>
    </source>
</evidence>
<evidence type="ECO:0000256" key="1">
    <source>
        <dbReference type="SAM" id="MobiDB-lite"/>
    </source>
</evidence>
<gene>
    <name evidence="4" type="ORF">ACFQ11_25180</name>
</gene>
<feature type="transmembrane region" description="Helical" evidence="2">
    <location>
        <begin position="133"/>
        <end position="158"/>
    </location>
</feature>
<sequence>MGRHSKPEQPEDEPGSSAQAPPGRPLGPSTGPRYDGFTGPTDDQVFVSRPGNHRRPREHGPASGGPRTGPQIGPRATLPDGAPTVRPGQGVPPPPGSGPPAGPLGPGSAGPVDAGPAGGTGANTSKPRRVARFVGSLPFPLMPIVALVIAVGIVSYALSTQQISLNFAGGVPKDPQATANDGQVLQHGPGQGAEASGGRPDGLVVAFAVASRDADGFEATATIANQGERPVAEWALAFKIPNAVVAEVRGAAVAEVGRLTKVHGTTAIPAGDAVKIVFTASGTPAKPTYCVLNELECALA</sequence>
<keyword evidence="2" id="KW-0472">Membrane</keyword>
<dbReference type="Proteomes" id="UP001596972">
    <property type="component" value="Unassembled WGS sequence"/>
</dbReference>
<evidence type="ECO:0000313" key="4">
    <source>
        <dbReference type="EMBL" id="MFD0903706.1"/>
    </source>
</evidence>
<feature type="domain" description="CBM2" evidence="3">
    <location>
        <begin position="203"/>
        <end position="297"/>
    </location>
</feature>
<feature type="compositionally biased region" description="Pro residues" evidence="1">
    <location>
        <begin position="90"/>
        <end position="103"/>
    </location>
</feature>
<dbReference type="InterPro" id="IPR001919">
    <property type="entry name" value="CBD2"/>
</dbReference>
<evidence type="ECO:0000313" key="5">
    <source>
        <dbReference type="Proteomes" id="UP001596972"/>
    </source>
</evidence>
<comment type="caution">
    <text evidence="4">The sequence shown here is derived from an EMBL/GenBank/DDBJ whole genome shotgun (WGS) entry which is preliminary data.</text>
</comment>
<dbReference type="EMBL" id="JBHTJA010000062">
    <property type="protein sequence ID" value="MFD0903706.1"/>
    <property type="molecule type" value="Genomic_DNA"/>
</dbReference>
<dbReference type="Gene3D" id="2.60.40.290">
    <property type="match status" value="1"/>
</dbReference>
<dbReference type="InterPro" id="IPR012291">
    <property type="entry name" value="CBM2_carb-bd_dom_sf"/>
</dbReference>
<keyword evidence="2" id="KW-0812">Transmembrane</keyword>
<accession>A0ABW3EY99</accession>
<keyword evidence="2" id="KW-1133">Transmembrane helix</keyword>